<reference evidence="7 8" key="1">
    <citation type="journal article" date="2019" name="Genome Biol. Evol.">
        <title>Insights into the evolution of the New World diploid cottons (Gossypium, subgenus Houzingenia) based on genome sequencing.</title>
        <authorList>
            <person name="Grover C.E."/>
            <person name="Arick M.A. 2nd"/>
            <person name="Thrash A."/>
            <person name="Conover J.L."/>
            <person name="Sanders W.S."/>
            <person name="Peterson D.G."/>
            <person name="Frelichowski J.E."/>
            <person name="Scheffler J.A."/>
            <person name="Scheffler B.E."/>
            <person name="Wendel J.F."/>
        </authorList>
    </citation>
    <scope>NUCLEOTIDE SEQUENCE [LARGE SCALE GENOMIC DNA]</scope>
    <source>
        <strain evidence="7">27</strain>
        <tissue evidence="7">Leaf</tissue>
    </source>
</reference>
<keyword evidence="8" id="KW-1185">Reference proteome</keyword>
<organism evidence="7 8">
    <name type="scientific">Gossypium davidsonii</name>
    <name type="common">Davidson's cotton</name>
    <name type="synonym">Gossypium klotzschianum subsp. davidsonii</name>
    <dbReference type="NCBI Taxonomy" id="34287"/>
    <lineage>
        <taxon>Eukaryota</taxon>
        <taxon>Viridiplantae</taxon>
        <taxon>Streptophyta</taxon>
        <taxon>Embryophyta</taxon>
        <taxon>Tracheophyta</taxon>
        <taxon>Spermatophyta</taxon>
        <taxon>Magnoliopsida</taxon>
        <taxon>eudicotyledons</taxon>
        <taxon>Gunneridae</taxon>
        <taxon>Pentapetalae</taxon>
        <taxon>rosids</taxon>
        <taxon>malvids</taxon>
        <taxon>Malvales</taxon>
        <taxon>Malvaceae</taxon>
        <taxon>Malvoideae</taxon>
        <taxon>Gossypium</taxon>
    </lineage>
</organism>
<dbReference type="InterPro" id="IPR004146">
    <property type="entry name" value="DC1"/>
</dbReference>
<evidence type="ECO:0000256" key="2">
    <source>
        <dbReference type="ARBA" id="ARBA00022737"/>
    </source>
</evidence>
<comment type="caution">
    <text evidence="7">The sequence shown here is derived from an EMBL/GenBank/DDBJ whole genome shotgun (WGS) entry which is preliminary data.</text>
</comment>
<evidence type="ECO:0000256" key="5">
    <source>
        <dbReference type="SAM" id="SignalP"/>
    </source>
</evidence>
<feature type="domain" description="Phorbol-ester/DAG-type" evidence="6">
    <location>
        <begin position="248"/>
        <end position="287"/>
    </location>
</feature>
<dbReference type="InterPro" id="IPR046349">
    <property type="entry name" value="C1-like_sf"/>
</dbReference>
<feature type="compositionally biased region" description="Basic and acidic residues" evidence="4">
    <location>
        <begin position="374"/>
        <end position="384"/>
    </location>
</feature>
<dbReference type="EMBL" id="JABFAC010000005">
    <property type="protein sequence ID" value="MBA0612296.1"/>
    <property type="molecule type" value="Genomic_DNA"/>
</dbReference>
<dbReference type="InterPro" id="IPR002219">
    <property type="entry name" value="PKC_DAG/PE"/>
</dbReference>
<name>A0A7J8RG02_GOSDV</name>
<dbReference type="PANTHER" id="PTHR32410">
    <property type="entry name" value="CYSTEINE/HISTIDINE-RICH C1 DOMAIN FAMILY PROTEIN"/>
    <property type="match status" value="1"/>
</dbReference>
<gene>
    <name evidence="7" type="ORF">Godav_012912</name>
</gene>
<evidence type="ECO:0000256" key="3">
    <source>
        <dbReference type="ARBA" id="ARBA00022833"/>
    </source>
</evidence>
<evidence type="ECO:0000313" key="7">
    <source>
        <dbReference type="EMBL" id="MBA0612296.1"/>
    </source>
</evidence>
<keyword evidence="1" id="KW-0479">Metal-binding</keyword>
<evidence type="ECO:0000256" key="4">
    <source>
        <dbReference type="SAM" id="MobiDB-lite"/>
    </source>
</evidence>
<evidence type="ECO:0000256" key="1">
    <source>
        <dbReference type="ARBA" id="ARBA00022723"/>
    </source>
</evidence>
<dbReference type="Proteomes" id="UP000593561">
    <property type="component" value="Unassembled WGS sequence"/>
</dbReference>
<evidence type="ECO:0000259" key="6">
    <source>
        <dbReference type="PROSITE" id="PS50081"/>
    </source>
</evidence>
<feature type="chain" id="PRO_5029506103" description="Phorbol-ester/DAG-type domain-containing protein" evidence="5">
    <location>
        <begin position="29"/>
        <end position="384"/>
    </location>
</feature>
<dbReference type="SUPFAM" id="SSF57889">
    <property type="entry name" value="Cysteine-rich domain"/>
    <property type="match status" value="2"/>
</dbReference>
<evidence type="ECO:0000313" key="8">
    <source>
        <dbReference type="Proteomes" id="UP000593561"/>
    </source>
</evidence>
<proteinExistence type="predicted"/>
<feature type="region of interest" description="Disordered" evidence="4">
    <location>
        <begin position="355"/>
        <end position="384"/>
    </location>
</feature>
<keyword evidence="3" id="KW-0862">Zinc</keyword>
<dbReference type="PANTHER" id="PTHR32410:SF169">
    <property type="entry name" value="C1 DOMAIN FAMILY PROTEIN, PUTATIVE-RELATED"/>
    <property type="match status" value="1"/>
</dbReference>
<sequence length="384" mass="43895">MVSQFLNHYLSSLVILFSHLTLFSQNQAFPLFILLGEGEMEESNNYDHQHPLLLILKQEQLIGYQSGVTDCSRCGEKVSAPCFCCAQHCGFYLHKVCAEAPLELNHPFHHDRPLLLMQKPPYSDSDSDGECICERICDFCDERCEKFIYHCCCGLDFHIKCALFTFNIAENNLKELEHLTLQHPLISTENSAEELEDFNSQRLSCKICGENSRMGSGFVYGCSPCKFVVHIGCASQSPLQVIKSTNHEHQFTVFLRQVPFTCDACGTEGNHVAYTCGTCNIIIHKNCISLPRIIKSKWHDHRLLHTHFHHIEDFRVLDCIICHDEVKTEHGSYYCSKCTVIFHVKCVMKDKDSYEVENEDEESPDESVSSITKALERNDVEKPQ</sequence>
<accession>A0A7J8RG02</accession>
<dbReference type="GO" id="GO:0046872">
    <property type="term" value="F:metal ion binding"/>
    <property type="evidence" value="ECO:0007669"/>
    <property type="project" value="UniProtKB-KW"/>
</dbReference>
<dbReference type="PROSITE" id="PS50081">
    <property type="entry name" value="ZF_DAG_PE_2"/>
    <property type="match status" value="1"/>
</dbReference>
<dbReference type="Pfam" id="PF03107">
    <property type="entry name" value="C1_2"/>
    <property type="match status" value="2"/>
</dbReference>
<keyword evidence="2" id="KW-0677">Repeat</keyword>
<dbReference type="InterPro" id="IPR053192">
    <property type="entry name" value="Vacuole_Formation_Reg"/>
</dbReference>
<feature type="compositionally biased region" description="Acidic residues" evidence="4">
    <location>
        <begin position="355"/>
        <end position="365"/>
    </location>
</feature>
<protein>
    <recommendedName>
        <fullName evidence="6">Phorbol-ester/DAG-type domain-containing protein</fullName>
    </recommendedName>
</protein>
<dbReference type="AlphaFoldDB" id="A0A7J8RG02"/>
<feature type="signal peptide" evidence="5">
    <location>
        <begin position="1"/>
        <end position="28"/>
    </location>
</feature>
<keyword evidence="5" id="KW-0732">Signal</keyword>